<sequence length="119" mass="13568">MKNILLITVLAMAISCGNITHSHINFVITNETTEAIQDLKFYTSEKVDTVVIEMLEERNTLSGNLTMENNKTDGHYILEFKRENGQPVTLNHGYYTNGQPQENKIVYTIQSDTVLVKFE</sequence>
<dbReference type="EMBL" id="JBHSAW010000024">
    <property type="protein sequence ID" value="MFC4097677.1"/>
    <property type="molecule type" value="Genomic_DNA"/>
</dbReference>
<proteinExistence type="predicted"/>
<comment type="caution">
    <text evidence="1">The sequence shown here is derived from an EMBL/GenBank/DDBJ whole genome shotgun (WGS) entry which is preliminary data.</text>
</comment>
<evidence type="ECO:0000313" key="1">
    <source>
        <dbReference type="EMBL" id="MFC4097677.1"/>
    </source>
</evidence>
<gene>
    <name evidence="1" type="ORF">ACFOUT_17460</name>
</gene>
<evidence type="ECO:0000313" key="2">
    <source>
        <dbReference type="Proteomes" id="UP001595814"/>
    </source>
</evidence>
<dbReference type="RefSeq" id="WP_192463216.1">
    <property type="nucleotide sequence ID" value="NZ_JACYFJ010000006.1"/>
</dbReference>
<dbReference type="PROSITE" id="PS51257">
    <property type="entry name" value="PROKAR_LIPOPROTEIN"/>
    <property type="match status" value="1"/>
</dbReference>
<dbReference type="Proteomes" id="UP001595814">
    <property type="component" value="Unassembled WGS sequence"/>
</dbReference>
<accession>A0ABV8JTY1</accession>
<keyword evidence="2" id="KW-1185">Reference proteome</keyword>
<protein>
    <submittedName>
        <fullName evidence="1">Uncharacterized protein</fullName>
    </submittedName>
</protein>
<reference evidence="2" key="1">
    <citation type="journal article" date="2019" name="Int. J. Syst. Evol. Microbiol.">
        <title>The Global Catalogue of Microorganisms (GCM) 10K type strain sequencing project: providing services to taxonomists for standard genome sequencing and annotation.</title>
        <authorList>
            <consortium name="The Broad Institute Genomics Platform"/>
            <consortium name="The Broad Institute Genome Sequencing Center for Infectious Disease"/>
            <person name="Wu L."/>
            <person name="Ma J."/>
        </authorList>
    </citation>
    <scope>NUCLEOTIDE SEQUENCE [LARGE SCALE GENOMIC DNA]</scope>
    <source>
        <strain evidence="2">CECT 7477</strain>
    </source>
</reference>
<organism evidence="1 2">
    <name type="scientific">Euzebyella saccharophila</name>
    <dbReference type="NCBI Taxonomy" id="679664"/>
    <lineage>
        <taxon>Bacteria</taxon>
        <taxon>Pseudomonadati</taxon>
        <taxon>Bacteroidota</taxon>
        <taxon>Flavobacteriia</taxon>
        <taxon>Flavobacteriales</taxon>
        <taxon>Flavobacteriaceae</taxon>
        <taxon>Euzebyella</taxon>
    </lineage>
</organism>
<name>A0ABV8JTY1_9FLAO</name>